<protein>
    <submittedName>
        <fullName evidence="1">Uncharacterized protein</fullName>
    </submittedName>
</protein>
<dbReference type="EMBL" id="VSRR010032635">
    <property type="protein sequence ID" value="MPC71288.1"/>
    <property type="molecule type" value="Genomic_DNA"/>
</dbReference>
<evidence type="ECO:0000313" key="1">
    <source>
        <dbReference type="EMBL" id="MPC71288.1"/>
    </source>
</evidence>
<reference evidence="1 2" key="1">
    <citation type="submission" date="2019-05" db="EMBL/GenBank/DDBJ databases">
        <title>Another draft genome of Portunus trituberculatus and its Hox gene families provides insights of decapod evolution.</title>
        <authorList>
            <person name="Jeong J.-H."/>
            <person name="Song I."/>
            <person name="Kim S."/>
            <person name="Choi T."/>
            <person name="Kim D."/>
            <person name="Ryu S."/>
            <person name="Kim W."/>
        </authorList>
    </citation>
    <scope>NUCLEOTIDE SEQUENCE [LARGE SCALE GENOMIC DNA]</scope>
    <source>
        <tissue evidence="1">Muscle</tissue>
    </source>
</reference>
<keyword evidence="2" id="KW-1185">Reference proteome</keyword>
<sequence length="115" mass="13018">MYNGTRALQLKCGWCNKEKKHEVLASDLNLISGDKMFEIHAVSHQADRLLNTPVPRGQNVHHSLPYPSLLLVQNNNSIQQQLVFPRSTCHQNALQPALQCCLALLRRPESLLLLK</sequence>
<organism evidence="1 2">
    <name type="scientific">Portunus trituberculatus</name>
    <name type="common">Swimming crab</name>
    <name type="synonym">Neptunus trituberculatus</name>
    <dbReference type="NCBI Taxonomy" id="210409"/>
    <lineage>
        <taxon>Eukaryota</taxon>
        <taxon>Metazoa</taxon>
        <taxon>Ecdysozoa</taxon>
        <taxon>Arthropoda</taxon>
        <taxon>Crustacea</taxon>
        <taxon>Multicrustacea</taxon>
        <taxon>Malacostraca</taxon>
        <taxon>Eumalacostraca</taxon>
        <taxon>Eucarida</taxon>
        <taxon>Decapoda</taxon>
        <taxon>Pleocyemata</taxon>
        <taxon>Brachyura</taxon>
        <taxon>Eubrachyura</taxon>
        <taxon>Portunoidea</taxon>
        <taxon>Portunidae</taxon>
        <taxon>Portuninae</taxon>
        <taxon>Portunus</taxon>
    </lineage>
</organism>
<name>A0A5B7HRF4_PORTR</name>
<evidence type="ECO:0000313" key="2">
    <source>
        <dbReference type="Proteomes" id="UP000324222"/>
    </source>
</evidence>
<dbReference type="AlphaFoldDB" id="A0A5B7HRF4"/>
<comment type="caution">
    <text evidence="1">The sequence shown here is derived from an EMBL/GenBank/DDBJ whole genome shotgun (WGS) entry which is preliminary data.</text>
</comment>
<gene>
    <name evidence="1" type="ORF">E2C01_065560</name>
</gene>
<proteinExistence type="predicted"/>
<accession>A0A5B7HRF4</accession>
<dbReference type="Proteomes" id="UP000324222">
    <property type="component" value="Unassembled WGS sequence"/>
</dbReference>